<feature type="signal peptide" evidence="2">
    <location>
        <begin position="1"/>
        <end position="31"/>
    </location>
</feature>
<dbReference type="Pfam" id="PF03413">
    <property type="entry name" value="PepSY"/>
    <property type="match status" value="2"/>
</dbReference>
<feature type="compositionally biased region" description="Acidic residues" evidence="1">
    <location>
        <begin position="178"/>
        <end position="204"/>
    </location>
</feature>
<gene>
    <name evidence="4" type="ORF">NAG76_06105</name>
</gene>
<name>A0A9J6ZJ19_9BACL</name>
<accession>A0A9J6ZJ19</accession>
<dbReference type="EMBL" id="CP097899">
    <property type="protein sequence ID" value="URN95816.1"/>
    <property type="molecule type" value="Genomic_DNA"/>
</dbReference>
<sequence>MNKRVKIFALSAAVLIAGLVGTSAVSTNVSADSNKKISSERAQQLALTAVQGKVKSVELEHDDGITYYDFDIVKNKQEYDVHIDAYTGETLKVKIDDDKETVQQQKPANTATNNTTNKKMISAKEAATIAANHVKGTVQSTDKDTDDGIHLYEVELTTSRGEVEVDVDAYTGKILSVDYDDDDHNQEDHDDDHDDDDDDDDDRD</sequence>
<proteinExistence type="predicted"/>
<evidence type="ECO:0000313" key="5">
    <source>
        <dbReference type="Proteomes" id="UP001056756"/>
    </source>
</evidence>
<organism evidence="4 5">
    <name type="scientific">Candidatus Pristimantibacillus lignocellulolyticus</name>
    <dbReference type="NCBI Taxonomy" id="2994561"/>
    <lineage>
        <taxon>Bacteria</taxon>
        <taxon>Bacillati</taxon>
        <taxon>Bacillota</taxon>
        <taxon>Bacilli</taxon>
        <taxon>Bacillales</taxon>
        <taxon>Paenibacillaceae</taxon>
        <taxon>Candidatus Pristimantibacillus</taxon>
    </lineage>
</organism>
<dbReference type="Gene3D" id="3.10.450.40">
    <property type="match status" value="2"/>
</dbReference>
<evidence type="ECO:0000256" key="2">
    <source>
        <dbReference type="SAM" id="SignalP"/>
    </source>
</evidence>
<evidence type="ECO:0000256" key="1">
    <source>
        <dbReference type="SAM" id="MobiDB-lite"/>
    </source>
</evidence>
<evidence type="ECO:0000259" key="3">
    <source>
        <dbReference type="Pfam" id="PF03413"/>
    </source>
</evidence>
<protein>
    <submittedName>
        <fullName evidence="4">PepSY domain-containing protein</fullName>
    </submittedName>
</protein>
<dbReference type="InterPro" id="IPR025711">
    <property type="entry name" value="PepSY"/>
</dbReference>
<keyword evidence="2" id="KW-0732">Signal</keyword>
<dbReference type="AlphaFoldDB" id="A0A9J6ZJ19"/>
<reference evidence="4" key="1">
    <citation type="submission" date="2022-05" db="EMBL/GenBank/DDBJ databases">
        <title>Novel bacterial taxa in a minimal lignocellulolytic consortium and its capacity to transform plastics disclosed by genome-resolved metagenomics.</title>
        <authorList>
            <person name="Rodriguez C.A.D."/>
            <person name="Diaz-Garcia L."/>
            <person name="Herrera K."/>
            <person name="Tarazona N.A."/>
            <person name="Sproer C."/>
            <person name="Overmann J."/>
            <person name="Jimenez D.J."/>
        </authorList>
    </citation>
    <scope>NUCLEOTIDE SEQUENCE</scope>
    <source>
        <strain evidence="4">MAG5</strain>
    </source>
</reference>
<dbReference type="KEGG" id="plig:NAG76_06105"/>
<feature type="region of interest" description="Disordered" evidence="1">
    <location>
        <begin position="177"/>
        <end position="204"/>
    </location>
</feature>
<feature type="domain" description="PepSY" evidence="3">
    <location>
        <begin position="36"/>
        <end position="93"/>
    </location>
</feature>
<evidence type="ECO:0000313" key="4">
    <source>
        <dbReference type="EMBL" id="URN95816.1"/>
    </source>
</evidence>
<dbReference type="Proteomes" id="UP001056756">
    <property type="component" value="Chromosome"/>
</dbReference>
<feature type="domain" description="PepSY" evidence="3">
    <location>
        <begin position="121"/>
        <end position="177"/>
    </location>
</feature>
<feature type="chain" id="PRO_5039933352" evidence="2">
    <location>
        <begin position="32"/>
        <end position="204"/>
    </location>
</feature>